<organism evidence="2 3">
    <name type="scientific">Cinnamomum micranthum f. kanehirae</name>
    <dbReference type="NCBI Taxonomy" id="337451"/>
    <lineage>
        <taxon>Eukaryota</taxon>
        <taxon>Viridiplantae</taxon>
        <taxon>Streptophyta</taxon>
        <taxon>Embryophyta</taxon>
        <taxon>Tracheophyta</taxon>
        <taxon>Spermatophyta</taxon>
        <taxon>Magnoliopsida</taxon>
        <taxon>Magnoliidae</taxon>
        <taxon>Laurales</taxon>
        <taxon>Lauraceae</taxon>
        <taxon>Cinnamomum</taxon>
    </lineage>
</organism>
<dbReference type="InterPro" id="IPR025398">
    <property type="entry name" value="DUF4371"/>
</dbReference>
<dbReference type="OrthoDB" id="6621980at2759"/>
<dbReference type="PANTHER" id="PTHR11697">
    <property type="entry name" value="GENERAL TRANSCRIPTION FACTOR 2-RELATED ZINC FINGER PROTEIN"/>
    <property type="match status" value="1"/>
</dbReference>
<feature type="domain" description="DUF4371" evidence="1">
    <location>
        <begin position="2"/>
        <end position="98"/>
    </location>
</feature>
<dbReference type="InterPro" id="IPR012337">
    <property type="entry name" value="RNaseH-like_sf"/>
</dbReference>
<evidence type="ECO:0000313" key="3">
    <source>
        <dbReference type="Proteomes" id="UP000283530"/>
    </source>
</evidence>
<evidence type="ECO:0000313" key="2">
    <source>
        <dbReference type="EMBL" id="RWR90616.1"/>
    </source>
</evidence>
<gene>
    <name evidence="2" type="ORF">CKAN_01971700</name>
</gene>
<dbReference type="STRING" id="337451.A0A3S3QW31"/>
<dbReference type="EMBL" id="QPKB01000008">
    <property type="protein sequence ID" value="RWR90616.1"/>
    <property type="molecule type" value="Genomic_DNA"/>
</dbReference>
<protein>
    <submittedName>
        <fullName evidence="2">Zinc finger MYM-type protein 1-like protein</fullName>
    </submittedName>
</protein>
<dbReference type="Pfam" id="PF14291">
    <property type="entry name" value="DUF4371"/>
    <property type="match status" value="1"/>
</dbReference>
<dbReference type="PANTHER" id="PTHR11697:SF230">
    <property type="entry name" value="ZINC FINGER, MYM DOMAIN CONTAINING 1"/>
    <property type="match status" value="1"/>
</dbReference>
<comment type="caution">
    <text evidence="2">The sequence shown here is derived from an EMBL/GenBank/DDBJ whole genome shotgun (WGS) entry which is preliminary data.</text>
</comment>
<proteinExistence type="predicted"/>
<reference evidence="2 3" key="1">
    <citation type="journal article" date="2019" name="Nat. Plants">
        <title>Stout camphor tree genome fills gaps in understanding of flowering plant genome evolution.</title>
        <authorList>
            <person name="Chaw S.M."/>
            <person name="Liu Y.C."/>
            <person name="Wu Y.W."/>
            <person name="Wang H.Y."/>
            <person name="Lin C.I."/>
            <person name="Wu C.S."/>
            <person name="Ke H.M."/>
            <person name="Chang L.Y."/>
            <person name="Hsu C.Y."/>
            <person name="Yang H.T."/>
            <person name="Sudianto E."/>
            <person name="Hsu M.H."/>
            <person name="Wu K.P."/>
            <person name="Wang L.N."/>
            <person name="Leebens-Mack J.H."/>
            <person name="Tsai I.J."/>
        </authorList>
    </citation>
    <scope>NUCLEOTIDE SEQUENCE [LARGE SCALE GENOMIC DNA]</scope>
    <source>
        <strain evidence="3">cv. Chaw 1501</strain>
        <tissue evidence="2">Young leaves</tissue>
    </source>
</reference>
<dbReference type="InterPro" id="IPR055298">
    <property type="entry name" value="AtLOH3-like"/>
</dbReference>
<dbReference type="Proteomes" id="UP000283530">
    <property type="component" value="Unassembled WGS sequence"/>
</dbReference>
<keyword evidence="3" id="KW-1185">Reference proteome</keyword>
<evidence type="ECO:0000259" key="1">
    <source>
        <dbReference type="Pfam" id="PF14291"/>
    </source>
</evidence>
<sequence>METTQVIIFELGYAPFALLVDKSRDISMKEQMAIALRYVDEQGCVIERFLLVEHVTNTTVQLLKAAIDAIFSKHGLRITSLHGQGYDGAMNIRGHLNGLKTLIQNENPTAFYVHCFAHQLQLALIAVAKKHVPIAMFFKSVCYMLNVIEGSCKRHDMLQNIQAAKVVDALNTGKFESGQGLNQKTSLKRSGDTRWGSHYSTLINLIHMFSSVIDVLEIIVKDDTNENVSSAAHSLLQLESFDFAFKIHLTTNILGITNVLSKALQRKDQVIVNAMEMYHQDAYREEVTSAALPETSLRQQCQTSHLSNSARSLIKQSTASLTSMETQPRYRTC</sequence>
<dbReference type="AlphaFoldDB" id="A0A3S3QW31"/>
<dbReference type="SUPFAM" id="SSF53098">
    <property type="entry name" value="Ribonuclease H-like"/>
    <property type="match status" value="1"/>
</dbReference>
<accession>A0A3S3QW31</accession>
<name>A0A3S3QW31_9MAGN</name>